<dbReference type="EMBL" id="VSRR010024996">
    <property type="protein sequence ID" value="MPC66602.1"/>
    <property type="molecule type" value="Genomic_DNA"/>
</dbReference>
<dbReference type="AlphaFoldDB" id="A0A5B7H6D6"/>
<organism evidence="1 2">
    <name type="scientific">Portunus trituberculatus</name>
    <name type="common">Swimming crab</name>
    <name type="synonym">Neptunus trituberculatus</name>
    <dbReference type="NCBI Taxonomy" id="210409"/>
    <lineage>
        <taxon>Eukaryota</taxon>
        <taxon>Metazoa</taxon>
        <taxon>Ecdysozoa</taxon>
        <taxon>Arthropoda</taxon>
        <taxon>Crustacea</taxon>
        <taxon>Multicrustacea</taxon>
        <taxon>Malacostraca</taxon>
        <taxon>Eumalacostraca</taxon>
        <taxon>Eucarida</taxon>
        <taxon>Decapoda</taxon>
        <taxon>Pleocyemata</taxon>
        <taxon>Brachyura</taxon>
        <taxon>Eubrachyura</taxon>
        <taxon>Portunoidea</taxon>
        <taxon>Portunidae</taxon>
        <taxon>Portuninae</taxon>
        <taxon>Portunus</taxon>
    </lineage>
</organism>
<keyword evidence="2" id="KW-1185">Reference proteome</keyword>
<accession>A0A5B7H6D6</accession>
<name>A0A5B7H6D6_PORTR</name>
<comment type="caution">
    <text evidence="1">The sequence shown here is derived from an EMBL/GenBank/DDBJ whole genome shotgun (WGS) entry which is preliminary data.</text>
</comment>
<evidence type="ECO:0000313" key="2">
    <source>
        <dbReference type="Proteomes" id="UP000324222"/>
    </source>
</evidence>
<sequence length="69" mass="7906">MDLMGPSYCYKKLCFQCVSTSTFPSCWKFAYVQPVHKKGDHSNLSNNSPIAYIFCLSKVFESILNREDS</sequence>
<reference evidence="1 2" key="1">
    <citation type="submission" date="2019-05" db="EMBL/GenBank/DDBJ databases">
        <title>Another draft genome of Portunus trituberculatus and its Hox gene families provides insights of decapod evolution.</title>
        <authorList>
            <person name="Jeong J.-H."/>
            <person name="Song I."/>
            <person name="Kim S."/>
            <person name="Choi T."/>
            <person name="Kim D."/>
            <person name="Ryu S."/>
            <person name="Kim W."/>
        </authorList>
    </citation>
    <scope>NUCLEOTIDE SEQUENCE [LARGE SCALE GENOMIC DNA]</scope>
    <source>
        <tissue evidence="1">Muscle</tissue>
    </source>
</reference>
<proteinExistence type="predicted"/>
<evidence type="ECO:0000313" key="1">
    <source>
        <dbReference type="EMBL" id="MPC66602.1"/>
    </source>
</evidence>
<dbReference type="Proteomes" id="UP000324222">
    <property type="component" value="Unassembled WGS sequence"/>
</dbReference>
<protein>
    <submittedName>
        <fullName evidence="1">Uncharacterized protein</fullName>
    </submittedName>
</protein>
<gene>
    <name evidence="1" type="ORF">E2C01_060752</name>
</gene>